<keyword evidence="5" id="KW-1185">Reference proteome</keyword>
<dbReference type="GO" id="GO:0016020">
    <property type="term" value="C:membrane"/>
    <property type="evidence" value="ECO:0007669"/>
    <property type="project" value="UniProtKB-ARBA"/>
</dbReference>
<dbReference type="Pfam" id="PF09469">
    <property type="entry name" value="Cobl"/>
    <property type="match status" value="1"/>
</dbReference>
<dbReference type="FunFam" id="3.10.20.90:FF:000065">
    <property type="entry name" value="Cordon-bleu WH2 repeat protein"/>
    <property type="match status" value="1"/>
</dbReference>
<dbReference type="AlphaFoldDB" id="A0A7L4G724"/>
<feature type="region of interest" description="Disordered" evidence="2">
    <location>
        <begin position="682"/>
        <end position="719"/>
    </location>
</feature>
<organism evidence="4 5">
    <name type="scientific">Pampusana beccarii</name>
    <name type="common">Western bronze ground-dove</name>
    <dbReference type="NCBI Taxonomy" id="2953425"/>
    <lineage>
        <taxon>Eukaryota</taxon>
        <taxon>Metazoa</taxon>
        <taxon>Chordata</taxon>
        <taxon>Craniata</taxon>
        <taxon>Vertebrata</taxon>
        <taxon>Euteleostomi</taxon>
        <taxon>Archelosauria</taxon>
        <taxon>Archosauria</taxon>
        <taxon>Dinosauria</taxon>
        <taxon>Saurischia</taxon>
        <taxon>Theropoda</taxon>
        <taxon>Coelurosauria</taxon>
        <taxon>Aves</taxon>
        <taxon>Neognathae</taxon>
        <taxon>Neoaves</taxon>
        <taxon>Columbimorphae</taxon>
        <taxon>Columbiformes</taxon>
        <taxon>Columbidae</taxon>
        <taxon>Pampusana</taxon>
    </lineage>
</organism>
<name>A0A7L4G724_9COLU</name>
<evidence type="ECO:0000256" key="1">
    <source>
        <dbReference type="ARBA" id="ARBA00022553"/>
    </source>
</evidence>
<comment type="caution">
    <text evidence="4">The sequence shown here is derived from an EMBL/GenBank/DDBJ whole genome shotgun (WGS) entry which is preliminary data.</text>
</comment>
<dbReference type="PANTHER" id="PTHR21557">
    <property type="entry name" value="CORDON-BLEU"/>
    <property type="match status" value="1"/>
</dbReference>
<feature type="domain" description="Cordon-bleu ubiquitin-like" evidence="3">
    <location>
        <begin position="119"/>
        <end position="204"/>
    </location>
</feature>
<feature type="non-terminal residue" evidence="4">
    <location>
        <position position="1"/>
    </location>
</feature>
<dbReference type="Gene3D" id="3.10.20.90">
    <property type="entry name" value="Phosphatidylinositol 3-kinase Catalytic Subunit, Chain A, domain 1"/>
    <property type="match status" value="1"/>
</dbReference>
<feature type="compositionally biased region" description="Polar residues" evidence="2">
    <location>
        <begin position="298"/>
        <end position="325"/>
    </location>
</feature>
<feature type="compositionally biased region" description="Polar residues" evidence="2">
    <location>
        <begin position="1041"/>
        <end position="1075"/>
    </location>
</feature>
<keyword evidence="1" id="KW-0597">Phosphoprotein</keyword>
<feature type="compositionally biased region" description="Polar residues" evidence="2">
    <location>
        <begin position="341"/>
        <end position="351"/>
    </location>
</feature>
<reference evidence="4 5" key="1">
    <citation type="submission" date="2020-02" db="EMBL/GenBank/DDBJ databases">
        <title>Bird 10,000 Genomes (B10K) Project - Family phase.</title>
        <authorList>
            <person name="Zhang G."/>
        </authorList>
    </citation>
    <scope>NUCLEOTIDE SEQUENCE [LARGE SCALE GENOMIC DNA]</scope>
    <source>
        <strain evidence="4">B10K-DU-006-06</strain>
    </source>
</reference>
<dbReference type="GO" id="GO:0005938">
    <property type="term" value="C:cell cortex"/>
    <property type="evidence" value="ECO:0007669"/>
    <property type="project" value="UniProtKB-ARBA"/>
</dbReference>
<feature type="compositionally biased region" description="Low complexity" evidence="2">
    <location>
        <begin position="455"/>
        <end position="467"/>
    </location>
</feature>
<feature type="compositionally biased region" description="Polar residues" evidence="2">
    <location>
        <begin position="368"/>
        <end position="406"/>
    </location>
</feature>
<dbReference type="PANTHER" id="PTHR21557:SF2">
    <property type="entry name" value="CORDON-BLEU PROTEIN-LIKE 1"/>
    <property type="match status" value="1"/>
</dbReference>
<evidence type="ECO:0000313" key="4">
    <source>
        <dbReference type="EMBL" id="NXW94886.1"/>
    </source>
</evidence>
<feature type="non-terminal residue" evidence="4">
    <location>
        <position position="1146"/>
    </location>
</feature>
<accession>A0A7L4G724</accession>
<feature type="compositionally biased region" description="Polar residues" evidence="2">
    <location>
        <begin position="995"/>
        <end position="1011"/>
    </location>
</feature>
<proteinExistence type="predicted"/>
<dbReference type="CDD" id="cd21801">
    <property type="entry name" value="WH2_Wc_Cobl"/>
    <property type="match status" value="1"/>
</dbReference>
<evidence type="ECO:0000259" key="3">
    <source>
        <dbReference type="Pfam" id="PF09469"/>
    </source>
</evidence>
<sequence>RKSKAPPPPSETKPIAVSPFDETESANLIMEQKENVIDKDIELLVVLPGDVIKYTTVNGRKPMMDLLIFLCAQYHLNPSSYTIELVSAENSQIKFKPNTPVGMLEVEKVIVKPKQMDKKKPAPVIPEQTVRVVINYKKTQKTVVRVSPHSPLQELIPIICSKCEFDPSHTLLLKNYQSQESLDVTKSLNDLGLRELYAMDISRGKINFVKLLLSVLDSYQSENLDVLKEKENKGFFSFFQRSKKKREQAASAPATPLMSKPRPTFITRSNTVSKQYDTSTLPSEMPKKRRAPLPPMPNSQSAPQELAQTQVRPASEIVKSNSLDGNEQGPLGLIRKGSLPLSDTASVNSSLRRMKRKAPSPPSRAPEDQSQSNNETVTDSTESAPTKVQETAAETQSETGVKSSEYNLEEIDEREEMSVQQREASASTDTSFGTGEVTAAFSSAEVPLETEENDPASSASVPGSVSVDNSQSFKEEKQENMSTDGKGLQTKISSEQAAFEKDRKLRILDQNKTNDHSDTKLLQTTEEGKELQTAEIKTVDFRENDKLEVDRLSNCQACKNDITVNHWNYTKLFPEKQDHKTNQTSLDAVKTQDVAIQTGPSDSNLGRTTQKEIIVPQGCESSTFRGLAPQHNTDTNNPLLQVTQRIQEDNKDTSTEQNLERQGGIHEKVIPIKDQSHVCINGSTSASPEATAKSPGGSPVKDYPLYRQDTKPKPKPANEITRDYIPKIGMTTYKIVPPKSLEIMKNWESEIPSDHKDQEVAASGNSLKHEDPKEFLVQAEIPHLPKSVGHLQGGSQNEPAAANDVLHRANSISERVVTSRAEMTVESHQTDMESSKQHVPLMLSLDNTNASSEALDKSNALSPTVKPSSFYLQMQRRASGHYVTSAIARSTVCAPNSIQNEAKNTEMEKNISSPDPASFSLLKISPSSPPADEEKVDDGKKIESSTSPVKSSKPSIYPSCPPAPLNLKTLRTFAVPKPYSSSRPSPFALAVSSAVKRSQSFNKTRTISSQAPREELPVELPSAASAAEFSSATSMPEVKNPSLQTITGGALNSQMDKKASNVNSEQKSQPQSGASSDHAASATKRQTTMMFQRSDPEQIHQSLLAAIRSGEAAAKLKRVGPPSNTISVNGRARLPHLYSTEAKANH</sequence>
<feature type="region of interest" description="Disordered" evidence="2">
    <location>
        <begin position="903"/>
        <end position="957"/>
    </location>
</feature>
<feature type="compositionally biased region" description="Low complexity" evidence="2">
    <location>
        <begin position="1022"/>
        <end position="1034"/>
    </location>
</feature>
<evidence type="ECO:0000313" key="5">
    <source>
        <dbReference type="Proteomes" id="UP000541332"/>
    </source>
</evidence>
<feature type="region of interest" description="Disordered" evidence="2">
    <location>
        <begin position="247"/>
        <end position="487"/>
    </location>
</feature>
<dbReference type="EMBL" id="VWYH01010736">
    <property type="protein sequence ID" value="NXW94886.1"/>
    <property type="molecule type" value="Genomic_DNA"/>
</dbReference>
<dbReference type="OrthoDB" id="8882621at2759"/>
<feature type="compositionally biased region" description="Polar residues" evidence="2">
    <location>
        <begin position="418"/>
        <end position="433"/>
    </location>
</feature>
<dbReference type="Proteomes" id="UP000541332">
    <property type="component" value="Unassembled WGS sequence"/>
</dbReference>
<dbReference type="GO" id="GO:0003785">
    <property type="term" value="F:actin monomer binding"/>
    <property type="evidence" value="ECO:0007669"/>
    <property type="project" value="InterPro"/>
</dbReference>
<evidence type="ECO:0000256" key="2">
    <source>
        <dbReference type="SAM" id="MobiDB-lite"/>
    </source>
</evidence>
<protein>
    <submittedName>
        <fullName evidence="4">COBL1 protein</fullName>
    </submittedName>
</protein>
<feature type="compositionally biased region" description="Polar residues" evidence="2">
    <location>
        <begin position="266"/>
        <end position="282"/>
    </location>
</feature>
<feature type="compositionally biased region" description="Low complexity" evidence="2">
    <location>
        <begin position="944"/>
        <end position="955"/>
    </location>
</feature>
<dbReference type="InterPro" id="IPR019025">
    <property type="entry name" value="Cordon-bleu_ubiquitin_domain"/>
</dbReference>
<feature type="region of interest" description="Disordered" evidence="2">
    <location>
        <begin position="993"/>
        <end position="1085"/>
    </location>
</feature>
<dbReference type="InterPro" id="IPR039895">
    <property type="entry name" value="COBL-like"/>
</dbReference>
<gene>
    <name evidence="4" type="primary">Cobll1</name>
    <name evidence="4" type="ORF">ALOBEC_R07655</name>
</gene>